<sequence length="114" mass="12497">MSLYCCVSFQQYDCCSSKVLFISISTPEKFEIDKNRYFISADVIFFEESSFFSSTIPESPSISEALPVPYLGPNDYVSSTPLPDLPADTVDVPDDSPSVPTPSRASDLVSPPIL</sequence>
<name>A0AAD7Q7G0_QUISA</name>
<evidence type="ECO:0000313" key="2">
    <source>
        <dbReference type="EMBL" id="KAJ7976286.1"/>
    </source>
</evidence>
<dbReference type="EMBL" id="JARAOO010000003">
    <property type="protein sequence ID" value="KAJ7976286.1"/>
    <property type="molecule type" value="Genomic_DNA"/>
</dbReference>
<comment type="caution">
    <text evidence="2">The sequence shown here is derived from an EMBL/GenBank/DDBJ whole genome shotgun (WGS) entry which is preliminary data.</text>
</comment>
<keyword evidence="3" id="KW-1185">Reference proteome</keyword>
<organism evidence="2 3">
    <name type="scientific">Quillaja saponaria</name>
    <name type="common">Soap bark tree</name>
    <dbReference type="NCBI Taxonomy" id="32244"/>
    <lineage>
        <taxon>Eukaryota</taxon>
        <taxon>Viridiplantae</taxon>
        <taxon>Streptophyta</taxon>
        <taxon>Embryophyta</taxon>
        <taxon>Tracheophyta</taxon>
        <taxon>Spermatophyta</taxon>
        <taxon>Magnoliopsida</taxon>
        <taxon>eudicotyledons</taxon>
        <taxon>Gunneridae</taxon>
        <taxon>Pentapetalae</taxon>
        <taxon>rosids</taxon>
        <taxon>fabids</taxon>
        <taxon>Fabales</taxon>
        <taxon>Quillajaceae</taxon>
        <taxon>Quillaja</taxon>
    </lineage>
</organism>
<gene>
    <name evidence="2" type="ORF">O6P43_006089</name>
</gene>
<reference evidence="2" key="1">
    <citation type="journal article" date="2023" name="Science">
        <title>Elucidation of the pathway for biosynthesis of saponin adjuvants from the soapbark tree.</title>
        <authorList>
            <person name="Reed J."/>
            <person name="Orme A."/>
            <person name="El-Demerdash A."/>
            <person name="Owen C."/>
            <person name="Martin L.B.B."/>
            <person name="Misra R.C."/>
            <person name="Kikuchi S."/>
            <person name="Rejzek M."/>
            <person name="Martin A.C."/>
            <person name="Harkess A."/>
            <person name="Leebens-Mack J."/>
            <person name="Louveau T."/>
            <person name="Stephenson M.J."/>
            <person name="Osbourn A."/>
        </authorList>
    </citation>
    <scope>NUCLEOTIDE SEQUENCE</scope>
    <source>
        <strain evidence="2">S10</strain>
    </source>
</reference>
<feature type="region of interest" description="Disordered" evidence="1">
    <location>
        <begin position="77"/>
        <end position="114"/>
    </location>
</feature>
<accession>A0AAD7Q7G0</accession>
<protein>
    <submittedName>
        <fullName evidence="2">Retrovirus-related Pol polyprotein from transposon TNT 1-94</fullName>
    </submittedName>
</protein>
<dbReference type="Proteomes" id="UP001163823">
    <property type="component" value="Chromosome 3"/>
</dbReference>
<dbReference type="KEGG" id="qsa:O6P43_006089"/>
<evidence type="ECO:0000313" key="3">
    <source>
        <dbReference type="Proteomes" id="UP001163823"/>
    </source>
</evidence>
<proteinExistence type="predicted"/>
<evidence type="ECO:0000256" key="1">
    <source>
        <dbReference type="SAM" id="MobiDB-lite"/>
    </source>
</evidence>
<dbReference type="AlphaFoldDB" id="A0AAD7Q7G0"/>